<feature type="transmembrane region" description="Helical" evidence="6">
    <location>
        <begin position="299"/>
        <end position="318"/>
    </location>
</feature>
<evidence type="ECO:0000256" key="4">
    <source>
        <dbReference type="ARBA" id="ARBA00022989"/>
    </source>
</evidence>
<dbReference type="GO" id="GO:0007165">
    <property type="term" value="P:signal transduction"/>
    <property type="evidence" value="ECO:0007669"/>
    <property type="project" value="UniProtKB-KW"/>
</dbReference>
<feature type="transmembrane region" description="Helical" evidence="6">
    <location>
        <begin position="267"/>
        <end position="287"/>
    </location>
</feature>
<gene>
    <name evidence="7" type="ORF">O3G_MSEX002746</name>
</gene>
<dbReference type="AlphaFoldDB" id="A0A922CEV1"/>
<dbReference type="GO" id="GO:0050909">
    <property type="term" value="P:sensory perception of taste"/>
    <property type="evidence" value="ECO:0007669"/>
    <property type="project" value="InterPro"/>
</dbReference>
<proteinExistence type="inferred from homology"/>
<organism evidence="7 8">
    <name type="scientific">Manduca sexta</name>
    <name type="common">Tobacco hawkmoth</name>
    <name type="synonym">Tobacco hornworm</name>
    <dbReference type="NCBI Taxonomy" id="7130"/>
    <lineage>
        <taxon>Eukaryota</taxon>
        <taxon>Metazoa</taxon>
        <taxon>Ecdysozoa</taxon>
        <taxon>Arthropoda</taxon>
        <taxon>Hexapoda</taxon>
        <taxon>Insecta</taxon>
        <taxon>Pterygota</taxon>
        <taxon>Neoptera</taxon>
        <taxon>Endopterygota</taxon>
        <taxon>Lepidoptera</taxon>
        <taxon>Glossata</taxon>
        <taxon>Ditrysia</taxon>
        <taxon>Bombycoidea</taxon>
        <taxon>Sphingidae</taxon>
        <taxon>Sphinginae</taxon>
        <taxon>Sphingini</taxon>
        <taxon>Manduca</taxon>
    </lineage>
</organism>
<evidence type="ECO:0000256" key="1">
    <source>
        <dbReference type="ARBA" id="ARBA00004651"/>
    </source>
</evidence>
<reference evidence="7" key="1">
    <citation type="journal article" date="2016" name="Insect Biochem. Mol. Biol.">
        <title>Multifaceted biological insights from a draft genome sequence of the tobacco hornworm moth, Manduca sexta.</title>
        <authorList>
            <person name="Kanost M.R."/>
            <person name="Arrese E.L."/>
            <person name="Cao X."/>
            <person name="Chen Y.R."/>
            <person name="Chellapilla S."/>
            <person name="Goldsmith M.R."/>
            <person name="Grosse-Wilde E."/>
            <person name="Heckel D.G."/>
            <person name="Herndon N."/>
            <person name="Jiang H."/>
            <person name="Papanicolaou A."/>
            <person name="Qu J."/>
            <person name="Soulages J.L."/>
            <person name="Vogel H."/>
            <person name="Walters J."/>
            <person name="Waterhouse R.M."/>
            <person name="Ahn S.J."/>
            <person name="Almeida F.C."/>
            <person name="An C."/>
            <person name="Aqrawi P."/>
            <person name="Bretschneider A."/>
            <person name="Bryant W.B."/>
            <person name="Bucks S."/>
            <person name="Chao H."/>
            <person name="Chevignon G."/>
            <person name="Christen J.M."/>
            <person name="Clarke D.F."/>
            <person name="Dittmer N.T."/>
            <person name="Ferguson L.C.F."/>
            <person name="Garavelou S."/>
            <person name="Gordon K.H.J."/>
            <person name="Gunaratna R.T."/>
            <person name="Han Y."/>
            <person name="Hauser F."/>
            <person name="He Y."/>
            <person name="Heidel-Fischer H."/>
            <person name="Hirsh A."/>
            <person name="Hu Y."/>
            <person name="Jiang H."/>
            <person name="Kalra D."/>
            <person name="Klinner C."/>
            <person name="Konig C."/>
            <person name="Kovar C."/>
            <person name="Kroll A.R."/>
            <person name="Kuwar S.S."/>
            <person name="Lee S.L."/>
            <person name="Lehman R."/>
            <person name="Li K."/>
            <person name="Li Z."/>
            <person name="Liang H."/>
            <person name="Lovelace S."/>
            <person name="Lu Z."/>
            <person name="Mansfield J.H."/>
            <person name="McCulloch K.J."/>
            <person name="Mathew T."/>
            <person name="Morton B."/>
            <person name="Muzny D.M."/>
            <person name="Neunemann D."/>
            <person name="Ongeri F."/>
            <person name="Pauchet Y."/>
            <person name="Pu L.L."/>
            <person name="Pyrousis I."/>
            <person name="Rao X.J."/>
            <person name="Redding A."/>
            <person name="Roesel C."/>
            <person name="Sanchez-Gracia A."/>
            <person name="Schaack S."/>
            <person name="Shukla A."/>
            <person name="Tetreau G."/>
            <person name="Wang Y."/>
            <person name="Xiong G.H."/>
            <person name="Traut W."/>
            <person name="Walsh T.K."/>
            <person name="Worley K.C."/>
            <person name="Wu D."/>
            <person name="Wu W."/>
            <person name="Wu Y.Q."/>
            <person name="Zhang X."/>
            <person name="Zou Z."/>
            <person name="Zucker H."/>
            <person name="Briscoe A.D."/>
            <person name="Burmester T."/>
            <person name="Clem R.J."/>
            <person name="Feyereisen R."/>
            <person name="Grimmelikhuijzen C.J.P."/>
            <person name="Hamodrakas S.J."/>
            <person name="Hansson B.S."/>
            <person name="Huguet E."/>
            <person name="Jermiin L.S."/>
            <person name="Lan Q."/>
            <person name="Lehman H.K."/>
            <person name="Lorenzen M."/>
            <person name="Merzendorfer H."/>
            <person name="Michalopoulos I."/>
            <person name="Morton D.B."/>
            <person name="Muthukrishnan S."/>
            <person name="Oakeshott J.G."/>
            <person name="Palmer W."/>
            <person name="Park Y."/>
            <person name="Passarelli A.L."/>
            <person name="Rozas J."/>
            <person name="Schwartz L.M."/>
            <person name="Smith W."/>
            <person name="Southgate A."/>
            <person name="Vilcinskas A."/>
            <person name="Vogt R."/>
            <person name="Wang P."/>
            <person name="Werren J."/>
            <person name="Yu X.Q."/>
            <person name="Zhou J.J."/>
            <person name="Brown S.J."/>
            <person name="Scherer S.E."/>
            <person name="Richards S."/>
            <person name="Blissard G.W."/>
        </authorList>
    </citation>
    <scope>NUCLEOTIDE SEQUENCE</scope>
</reference>
<evidence type="ECO:0000256" key="6">
    <source>
        <dbReference type="RuleBase" id="RU363108"/>
    </source>
</evidence>
<name>A0A922CEV1_MANSE</name>
<keyword evidence="3 6" id="KW-0812">Transmembrane</keyword>
<accession>A0A922CEV1</accession>
<comment type="caution">
    <text evidence="7">The sequence shown here is derived from an EMBL/GenBank/DDBJ whole genome shotgun (WGS) entry which is preliminary data.</text>
</comment>
<evidence type="ECO:0000313" key="7">
    <source>
        <dbReference type="EMBL" id="KAG6443329.1"/>
    </source>
</evidence>
<evidence type="ECO:0000256" key="5">
    <source>
        <dbReference type="ARBA" id="ARBA00023136"/>
    </source>
</evidence>
<comment type="subcellular location">
    <subcellularLocation>
        <location evidence="1 6">Cell membrane</location>
        <topology evidence="1 6">Multi-pass membrane protein</topology>
    </subcellularLocation>
</comment>
<dbReference type="GO" id="GO:0005886">
    <property type="term" value="C:plasma membrane"/>
    <property type="evidence" value="ECO:0007669"/>
    <property type="project" value="UniProtKB-SubCell"/>
</dbReference>
<dbReference type="EMBL" id="JH668301">
    <property type="protein sequence ID" value="KAG6443329.1"/>
    <property type="molecule type" value="Genomic_DNA"/>
</dbReference>
<reference evidence="7" key="2">
    <citation type="submission" date="2020-12" db="EMBL/GenBank/DDBJ databases">
        <authorList>
            <person name="Kanost M."/>
        </authorList>
    </citation>
    <scope>NUCLEOTIDE SEQUENCE</scope>
</reference>
<dbReference type="Proteomes" id="UP000791440">
    <property type="component" value="Unassembled WGS sequence"/>
</dbReference>
<feature type="transmembrane region" description="Helical" evidence="6">
    <location>
        <begin position="66"/>
        <end position="87"/>
    </location>
</feature>
<feature type="transmembrane region" description="Helical" evidence="6">
    <location>
        <begin position="42"/>
        <end position="59"/>
    </location>
</feature>
<evidence type="ECO:0000256" key="3">
    <source>
        <dbReference type="ARBA" id="ARBA00022692"/>
    </source>
</evidence>
<feature type="transmembrane region" description="Helical" evidence="6">
    <location>
        <begin position="375"/>
        <end position="395"/>
    </location>
</feature>
<protein>
    <recommendedName>
        <fullName evidence="6">Gustatory receptor</fullName>
    </recommendedName>
</protein>
<sequence>MLVNEIVSWLSQTHITLVEAMTLPTVRINTFIQTKSKPFVDILSKIYMIGGLLIGINRIPILTGNYILIVLSIFYSLSGVSAILYITFSKNNFFMGLILCLNVLSYVFCALYNLFSYKRMCRYYNEINKFDMEVGCRPKADPLSIRCYVQACVLTVYIIVLFFIPYGLPTLTQYLFHIIPVHVAVSWELHYYGHAISLLLPRLRLINYYMQLSLTTSKDIKKTVSSKYVFFKKCNDNLNSQMKKIMDLYYIAFQANNYLIAAVKWQLLMIIVASFISVLSYCYHFSLNIIRGEQFVDNMISDFGLIATLMVPMFAPCVSGSHIHNEVRHLRELLASRLYENKLDKSCRSIARALLEFTEYRDFSFRLLRILDVDISLPFKFVGLLVTYLIILMQFEKVINPP</sequence>
<feature type="transmembrane region" description="Helical" evidence="6">
    <location>
        <begin position="93"/>
        <end position="115"/>
    </location>
</feature>
<dbReference type="OrthoDB" id="7280611at2759"/>
<keyword evidence="4 6" id="KW-1133">Transmembrane helix</keyword>
<comment type="function">
    <text evidence="6">Gustatory receptor which mediates acceptance or avoidance behavior, depending on its substrates.</text>
</comment>
<keyword evidence="8" id="KW-1185">Reference proteome</keyword>
<keyword evidence="6" id="KW-0807">Transducer</keyword>
<dbReference type="InterPro" id="IPR013604">
    <property type="entry name" value="7TM_chemorcpt"/>
</dbReference>
<feature type="transmembrane region" description="Helical" evidence="6">
    <location>
        <begin position="147"/>
        <end position="168"/>
    </location>
</feature>
<comment type="similarity">
    <text evidence="6">Belongs to the insect chemoreceptor superfamily. Gustatory receptor (GR) family.</text>
</comment>
<feature type="transmembrane region" description="Helical" evidence="6">
    <location>
        <begin position="174"/>
        <end position="200"/>
    </location>
</feature>
<comment type="caution">
    <text evidence="6">Lacks conserved residue(s) required for the propagation of feature annotation.</text>
</comment>
<evidence type="ECO:0000256" key="2">
    <source>
        <dbReference type="ARBA" id="ARBA00022475"/>
    </source>
</evidence>
<evidence type="ECO:0000313" key="8">
    <source>
        <dbReference type="Proteomes" id="UP000791440"/>
    </source>
</evidence>
<keyword evidence="2 6" id="KW-1003">Cell membrane</keyword>
<keyword evidence="6" id="KW-0675">Receptor</keyword>
<dbReference type="Pfam" id="PF08395">
    <property type="entry name" value="7tm_7"/>
    <property type="match status" value="1"/>
</dbReference>
<keyword evidence="5 6" id="KW-0472">Membrane</keyword>